<keyword evidence="1" id="KW-1015">Disulfide bond</keyword>
<comment type="caution">
    <text evidence="2">The sequence shown here is derived from an EMBL/GenBank/DDBJ whole genome shotgun (WGS) entry which is preliminary data.</text>
</comment>
<protein>
    <submittedName>
        <fullName evidence="2">Uncharacterized protein</fullName>
    </submittedName>
</protein>
<dbReference type="Gene3D" id="2.40.10.10">
    <property type="entry name" value="Trypsin-like serine proteases"/>
    <property type="match status" value="1"/>
</dbReference>
<dbReference type="PANTHER" id="PTHR24258">
    <property type="entry name" value="SERINE PROTEASE-RELATED"/>
    <property type="match status" value="1"/>
</dbReference>
<accession>A0A0P6CCN4</accession>
<dbReference type="SUPFAM" id="SSF50494">
    <property type="entry name" value="Trypsin-like serine proteases"/>
    <property type="match status" value="1"/>
</dbReference>
<dbReference type="GO" id="GO:0004252">
    <property type="term" value="F:serine-type endopeptidase activity"/>
    <property type="evidence" value="ECO:0007669"/>
    <property type="project" value="InterPro"/>
</dbReference>
<dbReference type="PANTHER" id="PTHR24258:SF140">
    <property type="entry name" value="BCDNA.GH08420-RELATED"/>
    <property type="match status" value="1"/>
</dbReference>
<reference evidence="2 3" key="1">
    <citation type="submission" date="2016-03" db="EMBL/GenBank/DDBJ databases">
        <title>EvidentialGene: Evidence-directed Construction of Genes on Genomes.</title>
        <authorList>
            <person name="Gilbert D.G."/>
            <person name="Choi J.-H."/>
            <person name="Mockaitis K."/>
            <person name="Colbourne J."/>
            <person name="Pfrender M."/>
        </authorList>
    </citation>
    <scope>NUCLEOTIDE SEQUENCE [LARGE SCALE GENOMIC DNA]</scope>
    <source>
        <strain evidence="2 3">Xinb3</strain>
        <tissue evidence="2">Complete organism</tissue>
    </source>
</reference>
<keyword evidence="3" id="KW-1185">Reference proteome</keyword>
<dbReference type="CDD" id="cd00190">
    <property type="entry name" value="Tryp_SPc"/>
    <property type="match status" value="1"/>
</dbReference>
<dbReference type="PRINTS" id="PR00722">
    <property type="entry name" value="CHYMOTRYPSIN"/>
</dbReference>
<dbReference type="Proteomes" id="UP000076858">
    <property type="component" value="Unassembled WGS sequence"/>
</dbReference>
<gene>
    <name evidence="2" type="ORF">APZ42_018011</name>
</gene>
<dbReference type="STRING" id="35525.A0A0P6CCN4"/>
<dbReference type="SMART" id="SM00020">
    <property type="entry name" value="Tryp_SPc"/>
    <property type="match status" value="1"/>
</dbReference>
<dbReference type="PROSITE" id="PS50240">
    <property type="entry name" value="TRYPSIN_DOM"/>
    <property type="match status" value="1"/>
</dbReference>
<organism evidence="2 3">
    <name type="scientific">Daphnia magna</name>
    <dbReference type="NCBI Taxonomy" id="35525"/>
    <lineage>
        <taxon>Eukaryota</taxon>
        <taxon>Metazoa</taxon>
        <taxon>Ecdysozoa</taxon>
        <taxon>Arthropoda</taxon>
        <taxon>Crustacea</taxon>
        <taxon>Branchiopoda</taxon>
        <taxon>Diplostraca</taxon>
        <taxon>Cladocera</taxon>
        <taxon>Anomopoda</taxon>
        <taxon>Daphniidae</taxon>
        <taxon>Daphnia</taxon>
    </lineage>
</organism>
<evidence type="ECO:0000313" key="3">
    <source>
        <dbReference type="Proteomes" id="UP000076858"/>
    </source>
</evidence>
<evidence type="ECO:0000256" key="1">
    <source>
        <dbReference type="ARBA" id="ARBA00023157"/>
    </source>
</evidence>
<dbReference type="AlphaFoldDB" id="A0A0P6CCN4"/>
<dbReference type="EMBL" id="LRGB01000725">
    <property type="protein sequence ID" value="KZS16357.1"/>
    <property type="molecule type" value="Genomic_DNA"/>
</dbReference>
<name>A0A0P6CCN4_9CRUS</name>
<evidence type="ECO:0000313" key="2">
    <source>
        <dbReference type="EMBL" id="KZS16357.1"/>
    </source>
</evidence>
<proteinExistence type="predicted"/>
<dbReference type="GO" id="GO:0006508">
    <property type="term" value="P:proteolysis"/>
    <property type="evidence" value="ECO:0007669"/>
    <property type="project" value="InterPro"/>
</dbReference>
<dbReference type="InterPro" id="IPR043504">
    <property type="entry name" value="Peptidase_S1_PA_chymotrypsin"/>
</dbReference>
<dbReference type="FunFam" id="2.40.10.10:FF:000068">
    <property type="entry name" value="transmembrane protease serine 2"/>
    <property type="match status" value="1"/>
</dbReference>
<dbReference type="Pfam" id="PF00089">
    <property type="entry name" value="Trypsin"/>
    <property type="match status" value="1"/>
</dbReference>
<sequence length="256" mass="27975">MKRVFLVIIFIASFQGVPAEDVGRIVNGAEAARGEFPWLVSISENDRHICGGFIYNDRFIITAASCVFEKAITSLKVKVSGLVLGIPEPGEQNIEVFSVHVHPSYDTMFKLHDLAFVKLNRPIVFGDAAKAIRYEEPDESIQTATIAGWGLISETGDQTQRLQKTTIFNLAANCNIYGINEYSANHMICAGDGTTSPCNYDQGSPLVQATPSGNIVIGIMSKNNGCVSPYPPTIYTRLATYYSWIMQTAGQQPANL</sequence>
<dbReference type="OrthoDB" id="10059102at2759"/>
<dbReference type="InterPro" id="IPR009003">
    <property type="entry name" value="Peptidase_S1_PA"/>
</dbReference>
<dbReference type="InterPro" id="IPR001314">
    <property type="entry name" value="Peptidase_S1A"/>
</dbReference>
<dbReference type="InterPro" id="IPR001254">
    <property type="entry name" value="Trypsin_dom"/>
</dbReference>